<keyword evidence="9" id="KW-1185">Reference proteome</keyword>
<dbReference type="Proteomes" id="UP000230069">
    <property type="component" value="Unassembled WGS sequence"/>
</dbReference>
<feature type="compositionally biased region" description="Basic and acidic residues" evidence="6">
    <location>
        <begin position="393"/>
        <end position="423"/>
    </location>
</feature>
<dbReference type="GO" id="GO:0005634">
    <property type="term" value="C:nucleus"/>
    <property type="evidence" value="ECO:0007669"/>
    <property type="project" value="UniProtKB-ARBA"/>
</dbReference>
<feature type="domain" description="PPIase FKBP-type" evidence="7">
    <location>
        <begin position="450"/>
        <end position="538"/>
    </location>
</feature>
<evidence type="ECO:0000313" key="9">
    <source>
        <dbReference type="Proteomes" id="UP000230069"/>
    </source>
</evidence>
<reference evidence="8 9" key="1">
    <citation type="submission" date="2017-09" db="EMBL/GenBank/DDBJ databases">
        <title>WGS assembly of Aquilegia coerulea Goldsmith.</title>
        <authorList>
            <person name="Hodges S."/>
            <person name="Kramer E."/>
            <person name="Nordborg M."/>
            <person name="Tomkins J."/>
            <person name="Borevitz J."/>
            <person name="Derieg N."/>
            <person name="Yan J."/>
            <person name="Mihaltcheva S."/>
            <person name="Hayes R.D."/>
            <person name="Rokhsar D."/>
        </authorList>
    </citation>
    <scope>NUCLEOTIDE SEQUENCE [LARGE SCALE GENOMIC DNA]</scope>
    <source>
        <strain evidence="9">cv. Goldsmith</strain>
    </source>
</reference>
<protein>
    <recommendedName>
        <fullName evidence="2 5">peptidylprolyl isomerase</fullName>
        <ecNumber evidence="2 5">5.2.1.8</ecNumber>
    </recommendedName>
</protein>
<dbReference type="InterPro" id="IPR041232">
    <property type="entry name" value="NPL"/>
</dbReference>
<evidence type="ECO:0000313" key="8">
    <source>
        <dbReference type="EMBL" id="PIA49976.1"/>
    </source>
</evidence>
<dbReference type="InterPro" id="IPR046357">
    <property type="entry name" value="PPIase_dom_sf"/>
</dbReference>
<name>A0A2G5E2L2_AQUCA</name>
<dbReference type="EMBL" id="KZ305030">
    <property type="protein sequence ID" value="PIA49976.1"/>
    <property type="molecule type" value="Genomic_DNA"/>
</dbReference>
<sequence>MAFWGVEVKPGKPYVHQLDETRGRLHISQATLGVGASSKKSMLQCNIGDKSPVLLCCLLPDKTESCPLDLEFEEEEDVIFSVLGPRSVHLGGYYLGSSCAHGHGDGDESDSYGEDIGESENELSTDFDSEDEYEDDFIDDDEDDIEMFSASPRPKSGVVIEEILDDETPVNGNGDRKRPKSKFQVSDSDDSNQKQIIVGGASSTIESESEDEDGFPVSSPCAEVQGKLDKKVSKKSKGKAKDDGDQVMPISSPSRIEEESAEVQAKPDKKVSKKSNKKSENGGDRVTGAKRKSQDDQDGKAERVIEKTKDSSLPTSEIEQESAEQQKRKKRKERIKEGKTHGVGDDSMVEADKAKTVEITQDEPAVNGTPSNDKSDEDTTEKKKKKKKNKKNKTPESNKSADGEETKKGSVVKIEEKKAEKPTHQRNYSNGLVVEELEMGKPDGEKASPGTKVSVRYIGKLKKNGNIFDSNINRAPFQFRLGVGEVIKGWDVGVTGMRVGDKRRLTIPPSMGYGQKGAAPKIPPNAWLEFDVELLRVR</sequence>
<gene>
    <name evidence="8" type="ORF">AQUCO_01300604v1</name>
</gene>
<feature type="compositionally biased region" description="Basic and acidic residues" evidence="6">
    <location>
        <begin position="334"/>
        <end position="356"/>
    </location>
</feature>
<dbReference type="SUPFAM" id="SSF54534">
    <property type="entry name" value="FKBP-like"/>
    <property type="match status" value="1"/>
</dbReference>
<keyword evidence="3 5" id="KW-0697">Rotamase</keyword>
<keyword evidence="4 5" id="KW-0413">Isomerase</keyword>
<evidence type="ECO:0000256" key="2">
    <source>
        <dbReference type="ARBA" id="ARBA00013194"/>
    </source>
</evidence>
<evidence type="ECO:0000256" key="3">
    <source>
        <dbReference type="ARBA" id="ARBA00023110"/>
    </source>
</evidence>
<proteinExistence type="predicted"/>
<evidence type="ECO:0000256" key="1">
    <source>
        <dbReference type="ARBA" id="ARBA00000971"/>
    </source>
</evidence>
<dbReference type="STRING" id="218851.A0A2G5E2L2"/>
<accession>A0A2G5E2L2</accession>
<dbReference type="PANTHER" id="PTHR43811">
    <property type="entry name" value="FKBP-TYPE PEPTIDYL-PROLYL CIS-TRANS ISOMERASE FKPA"/>
    <property type="match status" value="1"/>
</dbReference>
<dbReference type="FunCoup" id="A0A2G5E2L2">
    <property type="interactions" value="376"/>
</dbReference>
<organism evidence="8 9">
    <name type="scientific">Aquilegia coerulea</name>
    <name type="common">Rocky mountain columbine</name>
    <dbReference type="NCBI Taxonomy" id="218851"/>
    <lineage>
        <taxon>Eukaryota</taxon>
        <taxon>Viridiplantae</taxon>
        <taxon>Streptophyta</taxon>
        <taxon>Embryophyta</taxon>
        <taxon>Tracheophyta</taxon>
        <taxon>Spermatophyta</taxon>
        <taxon>Magnoliopsida</taxon>
        <taxon>Ranunculales</taxon>
        <taxon>Ranunculaceae</taxon>
        <taxon>Thalictroideae</taxon>
        <taxon>Aquilegia</taxon>
    </lineage>
</organism>
<dbReference type="Gene3D" id="3.10.50.40">
    <property type="match status" value="1"/>
</dbReference>
<feature type="region of interest" description="Disordered" evidence="6">
    <location>
        <begin position="147"/>
        <end position="426"/>
    </location>
</feature>
<dbReference type="EC" id="5.2.1.8" evidence="2 5"/>
<comment type="catalytic activity">
    <reaction evidence="1 5">
        <text>[protein]-peptidylproline (omega=180) = [protein]-peptidylproline (omega=0)</text>
        <dbReference type="Rhea" id="RHEA:16237"/>
        <dbReference type="Rhea" id="RHEA-COMP:10747"/>
        <dbReference type="Rhea" id="RHEA-COMP:10748"/>
        <dbReference type="ChEBI" id="CHEBI:83833"/>
        <dbReference type="ChEBI" id="CHEBI:83834"/>
        <dbReference type="EC" id="5.2.1.8"/>
    </reaction>
</comment>
<evidence type="ECO:0000256" key="6">
    <source>
        <dbReference type="SAM" id="MobiDB-lite"/>
    </source>
</evidence>
<dbReference type="AlphaFoldDB" id="A0A2G5E2L2"/>
<dbReference type="Pfam" id="PF00254">
    <property type="entry name" value="FKBP_C"/>
    <property type="match status" value="1"/>
</dbReference>
<evidence type="ECO:0000256" key="5">
    <source>
        <dbReference type="PROSITE-ProRule" id="PRU00277"/>
    </source>
</evidence>
<dbReference type="FunFam" id="3.10.50.40:FF:000006">
    <property type="entry name" value="Peptidyl-prolyl cis-trans isomerase"/>
    <property type="match status" value="1"/>
</dbReference>
<feature type="region of interest" description="Disordered" evidence="6">
    <location>
        <begin position="103"/>
        <end position="134"/>
    </location>
</feature>
<dbReference type="Pfam" id="PF17800">
    <property type="entry name" value="NPL"/>
    <property type="match status" value="1"/>
</dbReference>
<dbReference type="InParanoid" id="A0A2G5E2L2"/>
<dbReference type="PROSITE" id="PS50059">
    <property type="entry name" value="FKBP_PPIASE"/>
    <property type="match status" value="1"/>
</dbReference>
<evidence type="ECO:0000256" key="4">
    <source>
        <dbReference type="ARBA" id="ARBA00023235"/>
    </source>
</evidence>
<dbReference type="PANTHER" id="PTHR43811:SF19">
    <property type="entry name" value="39 KDA FK506-BINDING NUCLEAR PROTEIN"/>
    <property type="match status" value="1"/>
</dbReference>
<dbReference type="Gene3D" id="2.60.120.340">
    <property type="entry name" value="Nucleoplasmin core domain"/>
    <property type="match status" value="1"/>
</dbReference>
<dbReference type="OrthoDB" id="1902587at2759"/>
<dbReference type="InterPro" id="IPR001179">
    <property type="entry name" value="PPIase_FKBP_dom"/>
</dbReference>
<dbReference type="GO" id="GO:0003755">
    <property type="term" value="F:peptidyl-prolyl cis-trans isomerase activity"/>
    <property type="evidence" value="ECO:0007669"/>
    <property type="project" value="UniProtKB-KW"/>
</dbReference>
<evidence type="ECO:0000259" key="7">
    <source>
        <dbReference type="PROSITE" id="PS50059"/>
    </source>
</evidence>
<feature type="compositionally biased region" description="Basic residues" evidence="6">
    <location>
        <begin position="382"/>
        <end position="392"/>
    </location>
</feature>
<feature type="compositionally biased region" description="Basic and acidic residues" evidence="6">
    <location>
        <begin position="292"/>
        <end position="310"/>
    </location>
</feature>
<feature type="compositionally biased region" description="Acidic residues" evidence="6">
    <location>
        <begin position="107"/>
        <end position="134"/>
    </location>
</feature>